<organism evidence="1 2">
    <name type="scientific">Racocetra fulgida</name>
    <dbReference type="NCBI Taxonomy" id="60492"/>
    <lineage>
        <taxon>Eukaryota</taxon>
        <taxon>Fungi</taxon>
        <taxon>Fungi incertae sedis</taxon>
        <taxon>Mucoromycota</taxon>
        <taxon>Glomeromycotina</taxon>
        <taxon>Glomeromycetes</taxon>
        <taxon>Diversisporales</taxon>
        <taxon>Gigasporaceae</taxon>
        <taxon>Racocetra</taxon>
    </lineage>
</organism>
<keyword evidence="2" id="KW-1185">Reference proteome</keyword>
<evidence type="ECO:0000313" key="1">
    <source>
        <dbReference type="EMBL" id="CAG8739719.1"/>
    </source>
</evidence>
<dbReference type="Proteomes" id="UP000789396">
    <property type="component" value="Unassembled WGS sequence"/>
</dbReference>
<dbReference type="OrthoDB" id="2156052at2759"/>
<feature type="non-terminal residue" evidence="1">
    <location>
        <position position="261"/>
    </location>
</feature>
<dbReference type="AlphaFoldDB" id="A0A9N9IJE5"/>
<feature type="non-terminal residue" evidence="1">
    <location>
        <position position="1"/>
    </location>
</feature>
<proteinExistence type="predicted"/>
<reference evidence="1" key="1">
    <citation type="submission" date="2021-06" db="EMBL/GenBank/DDBJ databases">
        <authorList>
            <person name="Kallberg Y."/>
            <person name="Tangrot J."/>
            <person name="Rosling A."/>
        </authorList>
    </citation>
    <scope>NUCLEOTIDE SEQUENCE</scope>
    <source>
        <strain evidence="1">IN212</strain>
    </source>
</reference>
<evidence type="ECO:0000313" key="2">
    <source>
        <dbReference type="Proteomes" id="UP000789396"/>
    </source>
</evidence>
<gene>
    <name evidence="1" type="ORF">RFULGI_LOCUS12765</name>
</gene>
<sequence length="261" mass="30444">LPISQDNRLFAMSASASDDPLFVKSLDTEDLITFLQEQNLELSEKHFDVLRGEKIMEAHRKFYKYLDEVINDVEVSQQVRKRARELLEQKKISSMATVADIELKYDPQENIENQIPEVISQEKALSFIPPIIEFSSFASTSKTTTSAVGKAPRKVLLWKEFFEKVNGYKFDVNPKFKKPEFHYSHLLNKESTVLTATDVNINMILNEIMGKNYDFSDRLAYIPGSDFTCYYMEETLILIMEIKRKHLFEDMNEQTFLEFYA</sequence>
<name>A0A9N9IJE5_9GLOM</name>
<comment type="caution">
    <text evidence="1">The sequence shown here is derived from an EMBL/GenBank/DDBJ whole genome shotgun (WGS) entry which is preliminary data.</text>
</comment>
<protein>
    <submittedName>
        <fullName evidence="1">3249_t:CDS:1</fullName>
    </submittedName>
</protein>
<dbReference type="EMBL" id="CAJVPZ010031605">
    <property type="protein sequence ID" value="CAG8739719.1"/>
    <property type="molecule type" value="Genomic_DNA"/>
</dbReference>
<accession>A0A9N9IJE5</accession>